<sequence length="78" mass="8272">MSSASQRLIGFLSELPPCHTLLEISSVKWTVFISVPHLFGAHSSTARAVFVCECGTIHRTAPCSIDAVCCSGTADCSE</sequence>
<protein>
    <recommendedName>
        <fullName evidence="3">Secreted protein</fullName>
    </recommendedName>
</protein>
<dbReference type="AlphaFoldDB" id="A0AAV2LPN2"/>
<accession>A0AAV2LPN2</accession>
<organism evidence="1 2">
    <name type="scientific">Knipowitschia caucasica</name>
    <name type="common">Caucasian dwarf goby</name>
    <name type="synonym">Pomatoschistus caucasicus</name>
    <dbReference type="NCBI Taxonomy" id="637954"/>
    <lineage>
        <taxon>Eukaryota</taxon>
        <taxon>Metazoa</taxon>
        <taxon>Chordata</taxon>
        <taxon>Craniata</taxon>
        <taxon>Vertebrata</taxon>
        <taxon>Euteleostomi</taxon>
        <taxon>Actinopterygii</taxon>
        <taxon>Neopterygii</taxon>
        <taxon>Teleostei</taxon>
        <taxon>Neoteleostei</taxon>
        <taxon>Acanthomorphata</taxon>
        <taxon>Gobiaria</taxon>
        <taxon>Gobiiformes</taxon>
        <taxon>Gobioidei</taxon>
        <taxon>Gobiidae</taxon>
        <taxon>Gobiinae</taxon>
        <taxon>Knipowitschia</taxon>
    </lineage>
</organism>
<dbReference type="Proteomes" id="UP001497482">
    <property type="component" value="Chromosome 4"/>
</dbReference>
<gene>
    <name evidence="1" type="ORF">KC01_LOCUS31578</name>
</gene>
<proteinExistence type="predicted"/>
<evidence type="ECO:0008006" key="3">
    <source>
        <dbReference type="Google" id="ProtNLM"/>
    </source>
</evidence>
<evidence type="ECO:0000313" key="2">
    <source>
        <dbReference type="Proteomes" id="UP001497482"/>
    </source>
</evidence>
<reference evidence="1 2" key="1">
    <citation type="submission" date="2024-04" db="EMBL/GenBank/DDBJ databases">
        <authorList>
            <person name="Waldvogel A.-M."/>
            <person name="Schoenle A."/>
        </authorList>
    </citation>
    <scope>NUCLEOTIDE SEQUENCE [LARGE SCALE GENOMIC DNA]</scope>
</reference>
<evidence type="ECO:0000313" key="1">
    <source>
        <dbReference type="EMBL" id="CAL1603991.1"/>
    </source>
</evidence>
<name>A0AAV2LPN2_KNICA</name>
<keyword evidence="2" id="KW-1185">Reference proteome</keyword>
<dbReference type="EMBL" id="OZ035826">
    <property type="protein sequence ID" value="CAL1603991.1"/>
    <property type="molecule type" value="Genomic_DNA"/>
</dbReference>